<sequence>MTDRPPTADAPDQRRSATETGSDGVRSPAEGVRELRLGPDGSDYFRAYVVTGERPTLFDAGPAETNETLIERLRGLGVEVERLVVTHADFDHVGGYDAVVDAFDVETYVPRESDVADDVATPPDVRYGHGDDVAGFEAVHVPGHKPDNYAFVDEGRDLGILGDAVIGADRRGLPAGYFLLPEAIYSHDLVAAERNLERLLDYEFEVGLVYHGSSVLDRARERLEAYVEFPNKPEWDGDDPGVGS</sequence>
<keyword evidence="4" id="KW-1185">Reference proteome</keyword>
<accession>A0A830G9J4</accession>
<dbReference type="Gene3D" id="3.60.15.10">
    <property type="entry name" value="Ribonuclease Z/Hydroxyacylglutathione hydrolase-like"/>
    <property type="match status" value="1"/>
</dbReference>
<dbReference type="SUPFAM" id="SSF56281">
    <property type="entry name" value="Metallo-hydrolase/oxidoreductase"/>
    <property type="match status" value="1"/>
</dbReference>
<dbReference type="PANTHER" id="PTHR42951">
    <property type="entry name" value="METALLO-BETA-LACTAMASE DOMAIN-CONTAINING"/>
    <property type="match status" value="1"/>
</dbReference>
<feature type="region of interest" description="Disordered" evidence="1">
    <location>
        <begin position="1"/>
        <end position="38"/>
    </location>
</feature>
<dbReference type="EMBL" id="BMOQ01000002">
    <property type="protein sequence ID" value="GGN10942.1"/>
    <property type="molecule type" value="Genomic_DNA"/>
</dbReference>
<dbReference type="InterPro" id="IPR050855">
    <property type="entry name" value="NDM-1-like"/>
</dbReference>
<evidence type="ECO:0000313" key="3">
    <source>
        <dbReference type="EMBL" id="GGN10942.1"/>
    </source>
</evidence>
<dbReference type="InterPro" id="IPR036866">
    <property type="entry name" value="RibonucZ/Hydroxyglut_hydro"/>
</dbReference>
<comment type="caution">
    <text evidence="3">The sequence shown here is derived from an EMBL/GenBank/DDBJ whole genome shotgun (WGS) entry which is preliminary data.</text>
</comment>
<dbReference type="Pfam" id="PF00753">
    <property type="entry name" value="Lactamase_B"/>
    <property type="match status" value="1"/>
</dbReference>
<gene>
    <name evidence="3" type="ORF">GCM10009021_08610</name>
</gene>
<evidence type="ECO:0000256" key="1">
    <source>
        <dbReference type="SAM" id="MobiDB-lite"/>
    </source>
</evidence>
<dbReference type="InterPro" id="IPR001279">
    <property type="entry name" value="Metallo-B-lactamas"/>
</dbReference>
<organism evidence="3 4">
    <name type="scientific">Halarchaeum nitratireducens</name>
    <dbReference type="NCBI Taxonomy" id="489913"/>
    <lineage>
        <taxon>Archaea</taxon>
        <taxon>Methanobacteriati</taxon>
        <taxon>Methanobacteriota</taxon>
        <taxon>Stenosarchaea group</taxon>
        <taxon>Halobacteria</taxon>
        <taxon>Halobacteriales</taxon>
        <taxon>Halobacteriaceae</taxon>
    </lineage>
</organism>
<proteinExistence type="predicted"/>
<name>A0A830G9J4_9EURY</name>
<dbReference type="SMART" id="SM00849">
    <property type="entry name" value="Lactamase_B"/>
    <property type="match status" value="1"/>
</dbReference>
<evidence type="ECO:0000259" key="2">
    <source>
        <dbReference type="SMART" id="SM00849"/>
    </source>
</evidence>
<reference evidence="3 4" key="1">
    <citation type="journal article" date="2019" name="Int. J. Syst. Evol. Microbiol.">
        <title>The Global Catalogue of Microorganisms (GCM) 10K type strain sequencing project: providing services to taxonomists for standard genome sequencing and annotation.</title>
        <authorList>
            <consortium name="The Broad Institute Genomics Platform"/>
            <consortium name="The Broad Institute Genome Sequencing Center for Infectious Disease"/>
            <person name="Wu L."/>
            <person name="Ma J."/>
        </authorList>
    </citation>
    <scope>NUCLEOTIDE SEQUENCE [LARGE SCALE GENOMIC DNA]</scope>
    <source>
        <strain evidence="3 4">JCM 16331</strain>
    </source>
</reference>
<dbReference type="Proteomes" id="UP000608850">
    <property type="component" value="Unassembled WGS sequence"/>
</dbReference>
<evidence type="ECO:0000313" key="4">
    <source>
        <dbReference type="Proteomes" id="UP000608850"/>
    </source>
</evidence>
<protein>
    <recommendedName>
        <fullName evidence="2">Metallo-beta-lactamase domain-containing protein</fullName>
    </recommendedName>
</protein>
<dbReference type="AlphaFoldDB" id="A0A830G9J4"/>
<feature type="domain" description="Metallo-beta-lactamase" evidence="2">
    <location>
        <begin position="44"/>
        <end position="211"/>
    </location>
</feature>
<dbReference type="OrthoDB" id="197151at2157"/>
<dbReference type="RefSeq" id="WP_188877312.1">
    <property type="nucleotide sequence ID" value="NZ_BMOQ01000002.1"/>
</dbReference>